<proteinExistence type="predicted"/>
<accession>A0A9D2FLM7</accession>
<protein>
    <submittedName>
        <fullName evidence="2">Uncharacterized protein</fullName>
    </submittedName>
</protein>
<keyword evidence="1" id="KW-1133">Transmembrane helix</keyword>
<evidence type="ECO:0000313" key="3">
    <source>
        <dbReference type="Proteomes" id="UP000824105"/>
    </source>
</evidence>
<keyword evidence="1" id="KW-0812">Transmembrane</keyword>
<organism evidence="2 3">
    <name type="scientific">Candidatus Gemmiger avistercoris</name>
    <dbReference type="NCBI Taxonomy" id="2838606"/>
    <lineage>
        <taxon>Bacteria</taxon>
        <taxon>Bacillati</taxon>
        <taxon>Bacillota</taxon>
        <taxon>Clostridia</taxon>
        <taxon>Eubacteriales</taxon>
        <taxon>Gemmiger</taxon>
    </lineage>
</organism>
<comment type="caution">
    <text evidence="2">The sequence shown here is derived from an EMBL/GenBank/DDBJ whole genome shotgun (WGS) entry which is preliminary data.</text>
</comment>
<dbReference type="AlphaFoldDB" id="A0A9D2FLM7"/>
<sequence length="224" mass="25009">MVQRREWGRKALRFRPQQLLLVAYLLAAVLWLARGFVGSAVMLNYKLRGEMPQRTVQPAKLQTESFAPYSSNQWWTPPDDDPAWYLSTDSDPHIYWQGEGYIETVRLYAGHRLPPGGVALYYLLPGQTDYSEAQKVYARVTGEGEYTFDLGGRRVSGLRIDPDSVGGVPTLFHGIELNPATPWYGRFVPDGGQWLLLLFGPALAAAAAGLVQAVLRREQSGPEV</sequence>
<evidence type="ECO:0000256" key="1">
    <source>
        <dbReference type="SAM" id="Phobius"/>
    </source>
</evidence>
<dbReference type="Proteomes" id="UP000824105">
    <property type="component" value="Unassembled WGS sequence"/>
</dbReference>
<reference evidence="2" key="2">
    <citation type="submission" date="2021-04" db="EMBL/GenBank/DDBJ databases">
        <authorList>
            <person name="Gilroy R."/>
        </authorList>
    </citation>
    <scope>NUCLEOTIDE SEQUENCE</scope>
    <source>
        <strain evidence="2">CHK188-11489</strain>
    </source>
</reference>
<name>A0A9D2FLM7_9FIRM</name>
<evidence type="ECO:0000313" key="2">
    <source>
        <dbReference type="EMBL" id="HIZ62925.1"/>
    </source>
</evidence>
<keyword evidence="1" id="KW-0472">Membrane</keyword>
<feature type="transmembrane region" description="Helical" evidence="1">
    <location>
        <begin position="194"/>
        <end position="215"/>
    </location>
</feature>
<reference evidence="2" key="1">
    <citation type="journal article" date="2021" name="PeerJ">
        <title>Extensive microbial diversity within the chicken gut microbiome revealed by metagenomics and culture.</title>
        <authorList>
            <person name="Gilroy R."/>
            <person name="Ravi A."/>
            <person name="Getino M."/>
            <person name="Pursley I."/>
            <person name="Horton D.L."/>
            <person name="Alikhan N.F."/>
            <person name="Baker D."/>
            <person name="Gharbi K."/>
            <person name="Hall N."/>
            <person name="Watson M."/>
            <person name="Adriaenssens E.M."/>
            <person name="Foster-Nyarko E."/>
            <person name="Jarju S."/>
            <person name="Secka A."/>
            <person name="Antonio M."/>
            <person name="Oren A."/>
            <person name="Chaudhuri R.R."/>
            <person name="La Ragione R."/>
            <person name="Hildebrand F."/>
            <person name="Pallen M.J."/>
        </authorList>
    </citation>
    <scope>NUCLEOTIDE SEQUENCE</scope>
    <source>
        <strain evidence="2">CHK188-11489</strain>
    </source>
</reference>
<gene>
    <name evidence="2" type="ORF">H9724_09200</name>
</gene>
<dbReference type="EMBL" id="DXBF01000069">
    <property type="protein sequence ID" value="HIZ62925.1"/>
    <property type="molecule type" value="Genomic_DNA"/>
</dbReference>